<dbReference type="InterPro" id="IPR003100">
    <property type="entry name" value="PAZ_dom"/>
</dbReference>
<organism evidence="9 10">
    <name type="scientific">Acer negundo</name>
    <name type="common">Box elder</name>
    <dbReference type="NCBI Taxonomy" id="4023"/>
    <lineage>
        <taxon>Eukaryota</taxon>
        <taxon>Viridiplantae</taxon>
        <taxon>Streptophyta</taxon>
        <taxon>Embryophyta</taxon>
        <taxon>Tracheophyta</taxon>
        <taxon>Spermatophyta</taxon>
        <taxon>Magnoliopsida</taxon>
        <taxon>eudicotyledons</taxon>
        <taxon>Gunneridae</taxon>
        <taxon>Pentapetalae</taxon>
        <taxon>rosids</taxon>
        <taxon>malvids</taxon>
        <taxon>Sapindales</taxon>
        <taxon>Sapindaceae</taxon>
        <taxon>Hippocastanoideae</taxon>
        <taxon>Acereae</taxon>
        <taxon>Acer</taxon>
    </lineage>
</organism>
<dbReference type="GO" id="GO:0015095">
    <property type="term" value="F:magnesium ion transmembrane transporter activity"/>
    <property type="evidence" value="ECO:0007669"/>
    <property type="project" value="UniProtKB-ARBA"/>
</dbReference>
<sequence>MRRTCGGRVARGGSGGRGPSQPFPTPATPASSSVTKKQICSRPQTGIEGTKYSVIANHFPVEVNMNDISHYEVEISPEDISMKERRDVVSQLFRQKRSQLANRIPIYSGNQDLYTAGPLPFESKEFQFFIMQHNRPQTYKITIEAASNPNMWALRQDLERGHDLPREAIEVLDTVLKTTLFKSYLFDKRSFFTRELVPVEEVVAGIEYRRGFHQSLRPTQMGLSLNIDISAGGFYKSILVSDYVSKYITSNISVPLSEEDLKKVSKSFKGMSVSATCLGSDQKYKIYEISNKPLSQQSFTPQNEVNETTVIQYYQDQYEVELNLTALPVLVALSKSSPIYLPMEICTIVEGNRYSGGLDEKQETALLEATVLHPSKRESIIKTIVESNAYNSDRIANAEFGIHVENELASVDARILPAPMLKCRDNTGEEIRANPSSGQWDMSNKKMFEGGKVKFWTCVSFSTVDSTQFLQKLVDKCNSKGMEFNPLPVFPIKSANPDQIERALTDVHKKNIAEGILLQLLIIILPDAKGSYGKIKRVCEIDLGIVSQCCRPEEVSKLKPEYFENIVMKINVKVGGKNTVLDNKEIKSIPCVYDSPTIIIGADVTHPGKKTSPSIAAVVATMDWPDFTKYRGSISAQPHNQEIIRDLYTTEDGQEGGMIMELFEAFEKSNGCLPERIIFYRDGVGEDQFNQVLEDEVGNIREASFQACSKFNVKSIPPITFIVVQKRHNTRLFPADNKNPDLNDGISGNILPGTVVDTVICHSKEFDFYLNSHAGQKGTNRPIHYHVLLDENKFTADELQIFTNNLCYTYARCTRSVSIVPPVYYAHLLASRARHYIKGDDLPYSGSTSGRGGTRERNPVFKSLPSIKENVKEKSTEENRSSEPDVDGVREDTKVQVQNSTSPQRIVTSSSDSSSLGIREPVFERESLYRHIVVPIKSQKQISNNGGPCMPFEIEVVEAALLSRVQCLEQKLMDIEPRAQVLLEVLPNRLTANVLEQLCISKQALVELSSRAGVLRQMLLDLLEDPHEIRRMCIMGRNCTLRKGSDSVECSMSLEKQIAEEEEEEI</sequence>
<dbReference type="FunFam" id="3.40.50.2300:FF:000110">
    <property type="entry name" value="Argonaute 10"/>
    <property type="match status" value="1"/>
</dbReference>
<dbReference type="InterPro" id="IPR003165">
    <property type="entry name" value="Piwi"/>
</dbReference>
<dbReference type="Pfam" id="PF08699">
    <property type="entry name" value="ArgoL1"/>
    <property type="match status" value="1"/>
</dbReference>
<dbReference type="Pfam" id="PF02171">
    <property type="entry name" value="Piwi"/>
    <property type="match status" value="1"/>
</dbReference>
<keyword evidence="3" id="KW-0678">Repressor</keyword>
<dbReference type="InterPro" id="IPR012337">
    <property type="entry name" value="RNaseH-like_sf"/>
</dbReference>
<reference evidence="9" key="1">
    <citation type="journal article" date="2022" name="Plant J.">
        <title>Strategies of tolerance reflected in two North American maple genomes.</title>
        <authorList>
            <person name="McEvoy S.L."/>
            <person name="Sezen U.U."/>
            <person name="Trouern-Trend A."/>
            <person name="McMahon S.M."/>
            <person name="Schaberg P.G."/>
            <person name="Yang J."/>
            <person name="Wegrzyn J.L."/>
            <person name="Swenson N.G."/>
        </authorList>
    </citation>
    <scope>NUCLEOTIDE SEQUENCE</scope>
    <source>
        <strain evidence="9">91603</strain>
    </source>
</reference>
<evidence type="ECO:0000256" key="1">
    <source>
        <dbReference type="ARBA" id="ARBA00007535"/>
    </source>
</evidence>
<comment type="caution">
    <text evidence="9">The sequence shown here is derived from an EMBL/GenBank/DDBJ whole genome shotgun (WGS) entry which is preliminary data.</text>
</comment>
<evidence type="ECO:0000259" key="7">
    <source>
        <dbReference type="PROSITE" id="PS50821"/>
    </source>
</evidence>
<comment type="similarity">
    <text evidence="2">Belongs to the argonaute family. Ago subfamily.</text>
</comment>
<feature type="region of interest" description="Disordered" evidence="6">
    <location>
        <begin position="1"/>
        <end position="39"/>
    </location>
</feature>
<dbReference type="InterPro" id="IPR045246">
    <property type="entry name" value="Piwi_ago-like"/>
</dbReference>
<dbReference type="CDD" id="cd02846">
    <property type="entry name" value="PAZ_argonaute_like"/>
    <property type="match status" value="1"/>
</dbReference>
<feature type="compositionally biased region" description="Gly residues" evidence="6">
    <location>
        <begin position="9"/>
        <end position="18"/>
    </location>
</feature>
<feature type="region of interest" description="Disordered" evidence="6">
    <location>
        <begin position="840"/>
        <end position="913"/>
    </location>
</feature>
<dbReference type="SUPFAM" id="SSF101690">
    <property type="entry name" value="PAZ domain"/>
    <property type="match status" value="1"/>
</dbReference>
<dbReference type="Pfam" id="PF22099">
    <property type="entry name" value="MRS2-like"/>
    <property type="match status" value="1"/>
</dbReference>
<accession>A0AAD5JJR0</accession>
<evidence type="ECO:0000256" key="4">
    <source>
        <dbReference type="ARBA" id="ARBA00023158"/>
    </source>
</evidence>
<dbReference type="InterPro" id="IPR039204">
    <property type="entry name" value="MRS2-like"/>
</dbReference>
<dbReference type="SMART" id="SM00949">
    <property type="entry name" value="PAZ"/>
    <property type="match status" value="1"/>
</dbReference>
<name>A0AAD5JJR0_ACENE</name>
<evidence type="ECO:0000256" key="3">
    <source>
        <dbReference type="ARBA" id="ARBA00022491"/>
    </source>
</evidence>
<protein>
    <submittedName>
        <fullName evidence="9">Uncharacterized protein</fullName>
    </submittedName>
</protein>
<dbReference type="Gene3D" id="3.30.420.10">
    <property type="entry name" value="Ribonuclease H-like superfamily/Ribonuclease H"/>
    <property type="match status" value="1"/>
</dbReference>
<dbReference type="PROSITE" id="PS50822">
    <property type="entry name" value="PIWI"/>
    <property type="match status" value="1"/>
</dbReference>
<dbReference type="AlphaFoldDB" id="A0AAD5JJR0"/>
<dbReference type="InterPro" id="IPR032473">
    <property type="entry name" value="Argonaute_Mid_dom"/>
</dbReference>
<feature type="compositionally biased region" description="Basic and acidic residues" evidence="6">
    <location>
        <begin position="869"/>
        <end position="894"/>
    </location>
</feature>
<dbReference type="InterPro" id="IPR032472">
    <property type="entry name" value="ArgoL2"/>
</dbReference>
<dbReference type="GO" id="GO:0031047">
    <property type="term" value="P:regulatory ncRNA-mediated gene silencing"/>
    <property type="evidence" value="ECO:0007669"/>
    <property type="project" value="UniProtKB-KW"/>
</dbReference>
<dbReference type="Gene3D" id="2.170.260.10">
    <property type="entry name" value="paz domain"/>
    <property type="match status" value="1"/>
</dbReference>
<dbReference type="SUPFAM" id="SSF53098">
    <property type="entry name" value="Ribonuclease H-like"/>
    <property type="match status" value="1"/>
</dbReference>
<evidence type="ECO:0000256" key="6">
    <source>
        <dbReference type="SAM" id="MobiDB-lite"/>
    </source>
</evidence>
<feature type="domain" description="PAZ" evidence="7">
    <location>
        <begin position="243"/>
        <end position="350"/>
    </location>
</feature>
<dbReference type="GO" id="GO:0003723">
    <property type="term" value="F:RNA binding"/>
    <property type="evidence" value="ECO:0007669"/>
    <property type="project" value="InterPro"/>
</dbReference>
<dbReference type="InterPro" id="IPR036085">
    <property type="entry name" value="PAZ_dom_sf"/>
</dbReference>
<evidence type="ECO:0000256" key="5">
    <source>
        <dbReference type="ARBA" id="ARBA00023274"/>
    </source>
</evidence>
<dbReference type="PANTHER" id="PTHR22891">
    <property type="entry name" value="EUKARYOTIC TRANSLATION INITIATION FACTOR 2C"/>
    <property type="match status" value="1"/>
</dbReference>
<dbReference type="EMBL" id="JAJSOW010000003">
    <property type="protein sequence ID" value="KAI9194551.1"/>
    <property type="molecule type" value="Genomic_DNA"/>
</dbReference>
<keyword evidence="4" id="KW-0943">RNA-mediated gene silencing</keyword>
<dbReference type="InterPro" id="IPR032474">
    <property type="entry name" value="Argonaute_N"/>
</dbReference>
<evidence type="ECO:0000256" key="2">
    <source>
        <dbReference type="ARBA" id="ARBA00008201"/>
    </source>
</evidence>
<gene>
    <name evidence="9" type="ORF">LWI28_007042</name>
</gene>
<reference evidence="9" key="2">
    <citation type="submission" date="2023-02" db="EMBL/GenBank/DDBJ databases">
        <authorList>
            <person name="Swenson N.G."/>
            <person name="Wegrzyn J.L."/>
            <person name="Mcevoy S.L."/>
        </authorList>
    </citation>
    <scope>NUCLEOTIDE SEQUENCE</scope>
    <source>
        <strain evidence="9">91603</strain>
        <tissue evidence="9">Leaf</tissue>
    </source>
</reference>
<dbReference type="InterPro" id="IPR014811">
    <property type="entry name" value="ArgoL1"/>
</dbReference>
<dbReference type="InterPro" id="IPR036397">
    <property type="entry name" value="RNaseH_sf"/>
</dbReference>
<dbReference type="SMART" id="SM01163">
    <property type="entry name" value="DUF1785"/>
    <property type="match status" value="1"/>
</dbReference>
<dbReference type="SMART" id="SM00950">
    <property type="entry name" value="Piwi"/>
    <property type="match status" value="1"/>
</dbReference>
<keyword evidence="10" id="KW-1185">Reference proteome</keyword>
<keyword evidence="5" id="KW-0687">Ribonucleoprotein</keyword>
<proteinExistence type="inferred from homology"/>
<dbReference type="Proteomes" id="UP001064489">
    <property type="component" value="Chromosome 1"/>
</dbReference>
<feature type="compositionally biased region" description="Polar residues" evidence="6">
    <location>
        <begin position="895"/>
        <end position="913"/>
    </location>
</feature>
<dbReference type="Pfam" id="PF16486">
    <property type="entry name" value="ArgoN"/>
    <property type="match status" value="1"/>
</dbReference>
<dbReference type="Gene3D" id="3.40.50.2300">
    <property type="match status" value="1"/>
</dbReference>
<dbReference type="Pfam" id="PF16487">
    <property type="entry name" value="ArgoMid"/>
    <property type="match status" value="1"/>
</dbReference>
<dbReference type="GO" id="GO:1990904">
    <property type="term" value="C:ribonucleoprotein complex"/>
    <property type="evidence" value="ECO:0007669"/>
    <property type="project" value="UniProtKB-KW"/>
</dbReference>
<dbReference type="Pfam" id="PF02170">
    <property type="entry name" value="PAZ"/>
    <property type="match status" value="1"/>
</dbReference>
<evidence type="ECO:0000259" key="8">
    <source>
        <dbReference type="PROSITE" id="PS50822"/>
    </source>
</evidence>
<evidence type="ECO:0000313" key="9">
    <source>
        <dbReference type="EMBL" id="KAI9194551.1"/>
    </source>
</evidence>
<dbReference type="GO" id="GO:0051607">
    <property type="term" value="P:defense response to virus"/>
    <property type="evidence" value="ECO:0007669"/>
    <property type="project" value="UniProtKB-ARBA"/>
</dbReference>
<dbReference type="PROSITE" id="PS50821">
    <property type="entry name" value="PAZ"/>
    <property type="match status" value="1"/>
</dbReference>
<comment type="similarity">
    <text evidence="1">Belongs to the CorA metal ion transporter (MIT) (TC 1.A.35.5) family.</text>
</comment>
<feature type="domain" description="Piwi" evidence="8">
    <location>
        <begin position="520"/>
        <end position="838"/>
    </location>
</feature>
<dbReference type="Pfam" id="PF16488">
    <property type="entry name" value="ArgoL2"/>
    <property type="match status" value="1"/>
</dbReference>
<dbReference type="Gene3D" id="1.20.58.340">
    <property type="entry name" value="Magnesium transport protein CorA, transmembrane region"/>
    <property type="match status" value="1"/>
</dbReference>
<evidence type="ECO:0000313" key="10">
    <source>
        <dbReference type="Proteomes" id="UP001064489"/>
    </source>
</evidence>
<dbReference type="CDD" id="cd04657">
    <property type="entry name" value="Piwi_ago-like"/>
    <property type="match status" value="1"/>
</dbReference>